<proteinExistence type="predicted"/>
<name>A0A0F9SRK6_9ZZZZ</name>
<dbReference type="PANTHER" id="PTHR47706">
    <property type="entry name" value="NMRA-LIKE FAMILY PROTEIN"/>
    <property type="match status" value="1"/>
</dbReference>
<evidence type="ECO:0000256" key="2">
    <source>
        <dbReference type="ARBA" id="ARBA00023002"/>
    </source>
</evidence>
<dbReference type="InterPro" id="IPR036291">
    <property type="entry name" value="NAD(P)-bd_dom_sf"/>
</dbReference>
<dbReference type="Gene3D" id="3.90.25.10">
    <property type="entry name" value="UDP-galactose 4-epimerase, domain 1"/>
    <property type="match status" value="1"/>
</dbReference>
<reference evidence="3" key="1">
    <citation type="journal article" date="2015" name="Nature">
        <title>Complex archaea that bridge the gap between prokaryotes and eukaryotes.</title>
        <authorList>
            <person name="Spang A."/>
            <person name="Saw J.H."/>
            <person name="Jorgensen S.L."/>
            <person name="Zaremba-Niedzwiedzka K."/>
            <person name="Martijn J."/>
            <person name="Lind A.E."/>
            <person name="van Eijk R."/>
            <person name="Schleper C."/>
            <person name="Guy L."/>
            <person name="Ettema T.J."/>
        </authorList>
    </citation>
    <scope>NUCLEOTIDE SEQUENCE</scope>
</reference>
<dbReference type="GO" id="GO:0016491">
    <property type="term" value="F:oxidoreductase activity"/>
    <property type="evidence" value="ECO:0007669"/>
    <property type="project" value="UniProtKB-KW"/>
</dbReference>
<dbReference type="EMBL" id="LAZR01001751">
    <property type="protein sequence ID" value="KKN39646.1"/>
    <property type="molecule type" value="Genomic_DNA"/>
</dbReference>
<dbReference type="PANTHER" id="PTHR47706:SF6">
    <property type="entry name" value="NMRA-LIKE FAMILY PROTEIN (AFU_ORTHOLOGUE AFUA_6G00280)"/>
    <property type="match status" value="1"/>
</dbReference>
<dbReference type="AlphaFoldDB" id="A0A0F9SRK6"/>
<organism evidence="3">
    <name type="scientific">marine sediment metagenome</name>
    <dbReference type="NCBI Taxonomy" id="412755"/>
    <lineage>
        <taxon>unclassified sequences</taxon>
        <taxon>metagenomes</taxon>
        <taxon>ecological metagenomes</taxon>
    </lineage>
</organism>
<evidence type="ECO:0000313" key="3">
    <source>
        <dbReference type="EMBL" id="KKN39646.1"/>
    </source>
</evidence>
<protein>
    <submittedName>
        <fullName evidence="3">Uncharacterized protein</fullName>
    </submittedName>
</protein>
<keyword evidence="2" id="KW-0560">Oxidoreductase</keyword>
<accession>A0A0F9SRK6</accession>
<keyword evidence="1" id="KW-0521">NADP</keyword>
<sequence>MYFQVNGIIIDLEHNIVSALGSLDTAVTLTTPEDIGALTAEIVFYEPCIRNQIVYLAGDTVTYGEVANKLESVLQRTFQRREWTVPELMTELADDQSNHIKKYRTVFAQGRGVAWEKDTSFNGLMKISLQT</sequence>
<gene>
    <name evidence="3" type="ORF">LCGC14_0741220</name>
</gene>
<comment type="caution">
    <text evidence="3">The sequence shown here is derived from an EMBL/GenBank/DDBJ whole genome shotgun (WGS) entry which is preliminary data.</text>
</comment>
<evidence type="ECO:0000256" key="1">
    <source>
        <dbReference type="ARBA" id="ARBA00022857"/>
    </source>
</evidence>
<dbReference type="SUPFAM" id="SSF51735">
    <property type="entry name" value="NAD(P)-binding Rossmann-fold domains"/>
    <property type="match status" value="1"/>
</dbReference>
<dbReference type="Gene3D" id="3.40.50.720">
    <property type="entry name" value="NAD(P)-binding Rossmann-like Domain"/>
    <property type="match status" value="1"/>
</dbReference>
<dbReference type="InterPro" id="IPR051609">
    <property type="entry name" value="NmrA/Isoflavone_reductase-like"/>
</dbReference>